<protein>
    <submittedName>
        <fullName evidence="2">CYTH domain-containing protein</fullName>
    </submittedName>
</protein>
<proteinExistence type="predicted"/>
<dbReference type="Proteomes" id="UP001575181">
    <property type="component" value="Unassembled WGS sequence"/>
</dbReference>
<name>A0ABV4TTY3_9GAMM</name>
<gene>
    <name evidence="2" type="ORF">ACERLL_08030</name>
</gene>
<evidence type="ECO:0000313" key="3">
    <source>
        <dbReference type="Proteomes" id="UP001575181"/>
    </source>
</evidence>
<accession>A0ABV4TTY3</accession>
<dbReference type="InterPro" id="IPR033469">
    <property type="entry name" value="CYTH-like_dom_sf"/>
</dbReference>
<feature type="domain" description="CYTH" evidence="1">
    <location>
        <begin position="1"/>
        <end position="207"/>
    </location>
</feature>
<dbReference type="SUPFAM" id="SSF55154">
    <property type="entry name" value="CYTH-like phosphatases"/>
    <property type="match status" value="1"/>
</dbReference>
<evidence type="ECO:0000313" key="2">
    <source>
        <dbReference type="EMBL" id="MFA9460771.1"/>
    </source>
</evidence>
<comment type="caution">
    <text evidence="2">The sequence shown here is derived from an EMBL/GenBank/DDBJ whole genome shotgun (WGS) entry which is preliminary data.</text>
</comment>
<dbReference type="Pfam" id="PF01928">
    <property type="entry name" value="CYTH"/>
    <property type="match status" value="1"/>
</dbReference>
<dbReference type="InterPro" id="IPR023577">
    <property type="entry name" value="CYTH_domain"/>
</dbReference>
<dbReference type="Gene3D" id="2.40.320.10">
    <property type="entry name" value="Hypothetical Protein Pfu-838710-001"/>
    <property type="match status" value="1"/>
</dbReference>
<dbReference type="SMART" id="SM01118">
    <property type="entry name" value="CYTH"/>
    <property type="match status" value="1"/>
</dbReference>
<dbReference type="PANTHER" id="PTHR39569:SF1">
    <property type="entry name" value="INORGANIC TRIPHOSPHATASE"/>
    <property type="match status" value="1"/>
</dbReference>
<dbReference type="PANTHER" id="PTHR39569">
    <property type="entry name" value="INORGANIC TRIPHOSPHATASE"/>
    <property type="match status" value="1"/>
</dbReference>
<sequence>MLEQEFKLQVTHQERFEEIAGAPEVRSLSEGPERTIEMTADYIDTAGLHLLQAGYAYRVRREGSRWVATVKADAGENAGDGLHHHREWEAHVDTPEPDLGVFADAELIQRLRALQGDLPLITLFRVDMVRRARDLRLEGGTTAEWAADRGTIVADGREDPICEVELELKDGYLGALQELINTLQSKYPLEPGARTKFSRGLALAGLGQSTNE</sequence>
<dbReference type="InterPro" id="IPR039013">
    <property type="entry name" value="YgiF"/>
</dbReference>
<keyword evidence="3" id="KW-1185">Reference proteome</keyword>
<organism evidence="2 3">
    <name type="scientific">Thiohalorhabdus methylotrophus</name>
    <dbReference type="NCBI Taxonomy" id="3242694"/>
    <lineage>
        <taxon>Bacteria</taxon>
        <taxon>Pseudomonadati</taxon>
        <taxon>Pseudomonadota</taxon>
        <taxon>Gammaproteobacteria</taxon>
        <taxon>Thiohalorhabdales</taxon>
        <taxon>Thiohalorhabdaceae</taxon>
        <taxon>Thiohalorhabdus</taxon>
    </lineage>
</organism>
<dbReference type="PROSITE" id="PS51707">
    <property type="entry name" value="CYTH"/>
    <property type="match status" value="1"/>
</dbReference>
<dbReference type="RefSeq" id="WP_373655558.1">
    <property type="nucleotide sequence ID" value="NZ_JBGUAW010000005.1"/>
</dbReference>
<dbReference type="EMBL" id="JBGUAW010000005">
    <property type="protein sequence ID" value="MFA9460771.1"/>
    <property type="molecule type" value="Genomic_DNA"/>
</dbReference>
<evidence type="ECO:0000259" key="1">
    <source>
        <dbReference type="PROSITE" id="PS51707"/>
    </source>
</evidence>
<reference evidence="2 3" key="1">
    <citation type="submission" date="2024-08" db="EMBL/GenBank/DDBJ databases">
        <title>Whole-genome sequencing of halo(alkali)philic microorganisms from hypersaline lakes.</title>
        <authorList>
            <person name="Sorokin D.Y."/>
            <person name="Merkel A.Y."/>
            <person name="Messina E."/>
            <person name="Yakimov M."/>
        </authorList>
    </citation>
    <scope>NUCLEOTIDE SEQUENCE [LARGE SCALE GENOMIC DNA]</scope>
    <source>
        <strain evidence="2 3">Cl-TMA</strain>
    </source>
</reference>
<dbReference type="CDD" id="cd07756">
    <property type="entry name" value="CYTH-like_Pase_CHAD"/>
    <property type="match status" value="1"/>
</dbReference>